<dbReference type="GeneID" id="96001544"/>
<dbReference type="InterPro" id="IPR001563">
    <property type="entry name" value="Peptidase_S10"/>
</dbReference>
<dbReference type="EMBL" id="JAAQHG020000001">
    <property type="protein sequence ID" value="KAL1591178.1"/>
    <property type="molecule type" value="Genomic_DNA"/>
</dbReference>
<evidence type="ECO:0000256" key="4">
    <source>
        <dbReference type="ARBA" id="ARBA00022729"/>
    </source>
</evidence>
<dbReference type="GO" id="GO:0004185">
    <property type="term" value="F:serine-type carboxypeptidase activity"/>
    <property type="evidence" value="ECO:0007669"/>
    <property type="project" value="InterPro"/>
</dbReference>
<dbReference type="InterPro" id="IPR029058">
    <property type="entry name" value="AB_hydrolase_fold"/>
</dbReference>
<evidence type="ECO:0000313" key="8">
    <source>
        <dbReference type="Proteomes" id="UP000803884"/>
    </source>
</evidence>
<dbReference type="SUPFAM" id="SSF53474">
    <property type="entry name" value="alpha/beta-Hydrolases"/>
    <property type="match status" value="1"/>
</dbReference>
<dbReference type="RefSeq" id="XP_069234283.1">
    <property type="nucleotide sequence ID" value="XM_069368706.1"/>
</dbReference>
<dbReference type="PANTHER" id="PTHR11802">
    <property type="entry name" value="SERINE PROTEASE FAMILY S10 SERINE CARBOXYPEPTIDASE"/>
    <property type="match status" value="1"/>
</dbReference>
<sequence>MRSSKVFHALGMVSFTIASSPPTLENVTTKQIEHFPGASISYKETHLCETKAKAYAGYVDMPAEYIPDVQGDEPFNISTFFWYFQARNAPDKAPTVIYLAGGPGESSVYGATSEGGPCYVLDDSNSTESNPWSWNENANMLYVDQPVTAGFSYAKAVKSTLNLLWNGSDGTQTPVTPLQAYDGSEPAENATFLYGTFPDQNPAYTANSSVIAARALWHFAQLWFTEFPEHHTYDNRLSLAGNSYGGFWVSTSMAYFQRQNEKIECGSLEGTRLHLDTAVITNGQIDSLYQVEWYPKMAFNNTYELETISKDVYEEALNNYTKPSGCRDLISQCRALGELEDPEEVSLNEDVNELCTTATAYCYQYVLGAYTASGRSAFDMANMDPNPYPPVYTTGWANRAWVQQALGARINFTANSYVSQSVLEGDISRRAGLKDIEYLLSRGIKVALIYGDRDYRCPWISAEQLSLAANWSGAPAYRNAGYEEIRVNSSYVGGVAKQHDLLSFSRVFQAGHAVSWYQPETSFQIFNRAIFGRDIPTGRQNLCRRHGTKYSTKGPLDSYVWKDDLPASPEPVCYMYDISSRCAANQITAIEDGSAEVENFIVVKPKASLER</sequence>
<keyword evidence="2" id="KW-0121">Carboxypeptidase</keyword>
<evidence type="ECO:0000256" key="6">
    <source>
        <dbReference type="ARBA" id="ARBA00023180"/>
    </source>
</evidence>
<keyword evidence="6" id="KW-0325">Glycoprotein</keyword>
<evidence type="ECO:0000256" key="5">
    <source>
        <dbReference type="ARBA" id="ARBA00022801"/>
    </source>
</evidence>
<accession>A0AB34L257</accession>
<keyword evidence="4" id="KW-0732">Signal</keyword>
<evidence type="ECO:0000313" key="7">
    <source>
        <dbReference type="EMBL" id="KAL1591178.1"/>
    </source>
</evidence>
<keyword evidence="3" id="KW-0645">Protease</keyword>
<evidence type="ECO:0000256" key="3">
    <source>
        <dbReference type="ARBA" id="ARBA00022670"/>
    </source>
</evidence>
<name>A0AB34L257_9PEZI</name>
<evidence type="ECO:0000256" key="1">
    <source>
        <dbReference type="ARBA" id="ARBA00009431"/>
    </source>
</evidence>
<organism evidence="7 8">
    <name type="scientific">Cladosporium halotolerans</name>
    <dbReference type="NCBI Taxonomy" id="1052096"/>
    <lineage>
        <taxon>Eukaryota</taxon>
        <taxon>Fungi</taxon>
        <taxon>Dikarya</taxon>
        <taxon>Ascomycota</taxon>
        <taxon>Pezizomycotina</taxon>
        <taxon>Dothideomycetes</taxon>
        <taxon>Dothideomycetidae</taxon>
        <taxon>Cladosporiales</taxon>
        <taxon>Cladosporiaceae</taxon>
        <taxon>Cladosporium</taxon>
    </lineage>
</organism>
<dbReference type="AlphaFoldDB" id="A0AB34L257"/>
<dbReference type="GO" id="GO:0006508">
    <property type="term" value="P:proteolysis"/>
    <property type="evidence" value="ECO:0007669"/>
    <property type="project" value="UniProtKB-KW"/>
</dbReference>
<comment type="caution">
    <text evidence="7">The sequence shown here is derived from an EMBL/GenBank/DDBJ whole genome shotgun (WGS) entry which is preliminary data.</text>
</comment>
<dbReference type="GO" id="GO:0000324">
    <property type="term" value="C:fungal-type vacuole"/>
    <property type="evidence" value="ECO:0007669"/>
    <property type="project" value="TreeGrafter"/>
</dbReference>
<dbReference type="Gene3D" id="3.40.50.1820">
    <property type="entry name" value="alpha/beta hydrolase"/>
    <property type="match status" value="1"/>
</dbReference>
<keyword evidence="5" id="KW-0378">Hydrolase</keyword>
<protein>
    <recommendedName>
        <fullName evidence="9">Carboxypeptidase S1</fullName>
    </recommendedName>
</protein>
<evidence type="ECO:0000256" key="2">
    <source>
        <dbReference type="ARBA" id="ARBA00022645"/>
    </source>
</evidence>
<gene>
    <name evidence="7" type="ORF">WHR41_00100</name>
</gene>
<comment type="similarity">
    <text evidence="1">Belongs to the peptidase S10 family.</text>
</comment>
<keyword evidence="8" id="KW-1185">Reference proteome</keyword>
<dbReference type="PRINTS" id="PR00724">
    <property type="entry name" value="CRBOXYPTASEC"/>
</dbReference>
<evidence type="ECO:0008006" key="9">
    <source>
        <dbReference type="Google" id="ProtNLM"/>
    </source>
</evidence>
<dbReference type="Pfam" id="PF00450">
    <property type="entry name" value="Peptidase_S10"/>
    <property type="match status" value="1"/>
</dbReference>
<reference evidence="7 8" key="1">
    <citation type="journal article" date="2020" name="Microbiol. Resour. Announc.">
        <title>Draft Genome Sequence of a Cladosporium Species Isolated from the Mesophotic Ascidian Didemnum maculosum.</title>
        <authorList>
            <person name="Gioti A."/>
            <person name="Siaperas R."/>
            <person name="Nikolaivits E."/>
            <person name="Le Goff G."/>
            <person name="Ouazzani J."/>
            <person name="Kotoulas G."/>
            <person name="Topakas E."/>
        </authorList>
    </citation>
    <scope>NUCLEOTIDE SEQUENCE [LARGE SCALE GENOMIC DNA]</scope>
    <source>
        <strain evidence="7 8">TM138-S3</strain>
    </source>
</reference>
<dbReference type="PANTHER" id="PTHR11802:SF189">
    <property type="entry name" value="CARBOXYPEPTIDASE"/>
    <property type="match status" value="1"/>
</dbReference>
<proteinExistence type="inferred from homology"/>
<dbReference type="Proteomes" id="UP000803884">
    <property type="component" value="Unassembled WGS sequence"/>
</dbReference>